<evidence type="ECO:0000256" key="1">
    <source>
        <dbReference type="ARBA" id="ARBA00004651"/>
    </source>
</evidence>
<comment type="subcellular location">
    <subcellularLocation>
        <location evidence="1">Cell membrane</location>
        <topology evidence="1">Multi-pass membrane protein</topology>
    </subcellularLocation>
</comment>
<dbReference type="Proteomes" id="UP000249610">
    <property type="component" value="Unassembled WGS sequence"/>
</dbReference>
<protein>
    <submittedName>
        <fullName evidence="8">Putative membrane protein YphA (DoxX/SURF4 family)</fullName>
    </submittedName>
</protein>
<dbReference type="Pfam" id="PF07681">
    <property type="entry name" value="DoxX"/>
    <property type="match status" value="1"/>
</dbReference>
<feature type="transmembrane region" description="Helical" evidence="7">
    <location>
        <begin position="59"/>
        <end position="80"/>
    </location>
</feature>
<dbReference type="OrthoDB" id="680764at2"/>
<dbReference type="EMBL" id="QLLK01000001">
    <property type="protein sequence ID" value="RAI95345.1"/>
    <property type="molecule type" value="Genomic_DNA"/>
</dbReference>
<dbReference type="RefSeq" id="WP_111610016.1">
    <property type="nucleotide sequence ID" value="NZ_QLLK01000001.1"/>
</dbReference>
<feature type="transmembrane region" description="Helical" evidence="7">
    <location>
        <begin position="21"/>
        <end position="39"/>
    </location>
</feature>
<evidence type="ECO:0000256" key="3">
    <source>
        <dbReference type="ARBA" id="ARBA00022475"/>
    </source>
</evidence>
<accession>A0A327PSK4</accession>
<name>A0A327PSK4_9BACT</name>
<dbReference type="InterPro" id="IPR032808">
    <property type="entry name" value="DoxX"/>
</dbReference>
<comment type="similarity">
    <text evidence="2">Belongs to the DoxX family.</text>
</comment>
<keyword evidence="6 7" id="KW-0472">Membrane</keyword>
<comment type="caution">
    <text evidence="8">The sequence shown here is derived from an EMBL/GenBank/DDBJ whole genome shotgun (WGS) entry which is preliminary data.</text>
</comment>
<keyword evidence="4 7" id="KW-0812">Transmembrane</keyword>
<dbReference type="PANTHER" id="PTHR33452">
    <property type="entry name" value="OXIDOREDUCTASE CATD-RELATED"/>
    <property type="match status" value="1"/>
</dbReference>
<evidence type="ECO:0000256" key="2">
    <source>
        <dbReference type="ARBA" id="ARBA00006679"/>
    </source>
</evidence>
<gene>
    <name evidence="8" type="ORF">LV83_00596</name>
</gene>
<evidence type="ECO:0000256" key="5">
    <source>
        <dbReference type="ARBA" id="ARBA00022989"/>
    </source>
</evidence>
<keyword evidence="5 7" id="KW-1133">Transmembrane helix</keyword>
<dbReference type="AlphaFoldDB" id="A0A327PSK4"/>
<organism evidence="8 9">
    <name type="scientific">Algoriphagus yeomjeoni</name>
    <dbReference type="NCBI Taxonomy" id="291403"/>
    <lineage>
        <taxon>Bacteria</taxon>
        <taxon>Pseudomonadati</taxon>
        <taxon>Bacteroidota</taxon>
        <taxon>Cytophagia</taxon>
        <taxon>Cytophagales</taxon>
        <taxon>Cyclobacteriaceae</taxon>
        <taxon>Algoriphagus</taxon>
    </lineage>
</organism>
<dbReference type="PANTHER" id="PTHR33452:SF1">
    <property type="entry name" value="INNER MEMBRANE PROTEIN YPHA-RELATED"/>
    <property type="match status" value="1"/>
</dbReference>
<evidence type="ECO:0000256" key="4">
    <source>
        <dbReference type="ARBA" id="ARBA00022692"/>
    </source>
</evidence>
<dbReference type="GO" id="GO:0005886">
    <property type="term" value="C:plasma membrane"/>
    <property type="evidence" value="ECO:0007669"/>
    <property type="project" value="UniProtKB-SubCell"/>
</dbReference>
<feature type="transmembrane region" description="Helical" evidence="7">
    <location>
        <begin position="118"/>
        <end position="137"/>
    </location>
</feature>
<evidence type="ECO:0000313" key="9">
    <source>
        <dbReference type="Proteomes" id="UP000249610"/>
    </source>
</evidence>
<reference evidence="8 9" key="1">
    <citation type="submission" date="2018-06" db="EMBL/GenBank/DDBJ databases">
        <title>Genomic Encyclopedia of Archaeal and Bacterial Type Strains, Phase II (KMG-II): from individual species to whole genera.</title>
        <authorList>
            <person name="Goeker M."/>
        </authorList>
    </citation>
    <scope>NUCLEOTIDE SEQUENCE [LARGE SCALE GENOMIC DNA]</scope>
    <source>
        <strain evidence="8 9">DSM 23446</strain>
    </source>
</reference>
<evidence type="ECO:0000313" key="8">
    <source>
        <dbReference type="EMBL" id="RAI95345.1"/>
    </source>
</evidence>
<keyword evidence="9" id="KW-1185">Reference proteome</keyword>
<feature type="transmembrane region" description="Helical" evidence="7">
    <location>
        <begin position="85"/>
        <end position="106"/>
    </location>
</feature>
<evidence type="ECO:0000256" key="6">
    <source>
        <dbReference type="ARBA" id="ARBA00023136"/>
    </source>
</evidence>
<evidence type="ECO:0000256" key="7">
    <source>
        <dbReference type="SAM" id="Phobius"/>
    </source>
</evidence>
<dbReference type="InterPro" id="IPR051907">
    <property type="entry name" value="DoxX-like_oxidoreductase"/>
</dbReference>
<sequence>MNTLSKIESWADRHHPQWIDFLRIVLGLFIMYKGVLFISDTGALMDLMKNKDLQFFNLGLAHYVAFAHLVGGFLIALGLVTRFAILFQIPILLVAVFFVNIDSGFLSVSNNLEFELSLLVLILLTVFLIYGSGKFSLDNYMKEHPKW</sequence>
<proteinExistence type="inferred from homology"/>
<keyword evidence="3" id="KW-1003">Cell membrane</keyword>